<evidence type="ECO:0000259" key="5">
    <source>
        <dbReference type="Pfam" id="PF16470"/>
    </source>
</evidence>
<dbReference type="GO" id="GO:0005615">
    <property type="term" value="C:extracellular space"/>
    <property type="evidence" value="ECO:0007669"/>
    <property type="project" value="TreeGrafter"/>
</dbReference>
<dbReference type="WBParaSite" id="PDA_v2.g1017.t1">
    <property type="protein sequence ID" value="PDA_v2.g1017.t1"/>
    <property type="gene ID" value="PDA_v2.g1017"/>
</dbReference>
<name>A0A914P635_9BILA</name>
<dbReference type="GO" id="GO:0016486">
    <property type="term" value="P:peptide hormone processing"/>
    <property type="evidence" value="ECO:0007669"/>
    <property type="project" value="TreeGrafter"/>
</dbReference>
<evidence type="ECO:0000256" key="3">
    <source>
        <dbReference type="ARBA" id="ARBA00022825"/>
    </source>
</evidence>
<protein>
    <submittedName>
        <fullName evidence="7">Peptidase S8 pro-domain domain-containing protein</fullName>
    </submittedName>
</protein>
<dbReference type="Proteomes" id="UP000887578">
    <property type="component" value="Unplaced"/>
</dbReference>
<sequence>MNLCPLNPCSIVLLLVGAFLAEAAVDVYTNHFLVHTNKPGIDNAHAIAKRHGFINRGPVLGSDTQFHFVHNGLSHARTRRSVAHHAKLHGDDDVAYAEQMTGYRRLKRGYR</sequence>
<dbReference type="AlphaFoldDB" id="A0A914P635"/>
<dbReference type="InterPro" id="IPR038466">
    <property type="entry name" value="S8_pro-domain_sf"/>
</dbReference>
<reference evidence="7" key="1">
    <citation type="submission" date="2022-11" db="UniProtKB">
        <authorList>
            <consortium name="WormBaseParasite"/>
        </authorList>
    </citation>
    <scope>IDENTIFICATION</scope>
</reference>
<dbReference type="Gene3D" id="3.30.70.850">
    <property type="entry name" value="Peptidase S8, pro-domain"/>
    <property type="match status" value="1"/>
</dbReference>
<keyword evidence="2" id="KW-0378">Hydrolase</keyword>
<evidence type="ECO:0000256" key="2">
    <source>
        <dbReference type="ARBA" id="ARBA00022801"/>
    </source>
</evidence>
<keyword evidence="1" id="KW-0645">Protease</keyword>
<dbReference type="InterPro" id="IPR032815">
    <property type="entry name" value="S8_pro-domain"/>
</dbReference>
<evidence type="ECO:0000313" key="7">
    <source>
        <dbReference type="WBParaSite" id="PDA_v2.g1017.t1"/>
    </source>
</evidence>
<accession>A0A914P635</accession>
<feature type="domain" description="Peptidase S8 pro-domain" evidence="5">
    <location>
        <begin position="31"/>
        <end position="108"/>
    </location>
</feature>
<evidence type="ECO:0000313" key="6">
    <source>
        <dbReference type="Proteomes" id="UP000887578"/>
    </source>
</evidence>
<evidence type="ECO:0000256" key="1">
    <source>
        <dbReference type="ARBA" id="ARBA00022670"/>
    </source>
</evidence>
<dbReference type="GO" id="GO:0043005">
    <property type="term" value="C:neuron projection"/>
    <property type="evidence" value="ECO:0007669"/>
    <property type="project" value="TreeGrafter"/>
</dbReference>
<feature type="signal peptide" evidence="4">
    <location>
        <begin position="1"/>
        <end position="23"/>
    </location>
</feature>
<proteinExistence type="predicted"/>
<feature type="chain" id="PRO_5037725408" evidence="4">
    <location>
        <begin position="24"/>
        <end position="111"/>
    </location>
</feature>
<organism evidence="6 7">
    <name type="scientific">Panagrolaimus davidi</name>
    <dbReference type="NCBI Taxonomy" id="227884"/>
    <lineage>
        <taxon>Eukaryota</taxon>
        <taxon>Metazoa</taxon>
        <taxon>Ecdysozoa</taxon>
        <taxon>Nematoda</taxon>
        <taxon>Chromadorea</taxon>
        <taxon>Rhabditida</taxon>
        <taxon>Tylenchina</taxon>
        <taxon>Panagrolaimomorpha</taxon>
        <taxon>Panagrolaimoidea</taxon>
        <taxon>Panagrolaimidae</taxon>
        <taxon>Panagrolaimus</taxon>
    </lineage>
</organism>
<dbReference type="PANTHER" id="PTHR42884">
    <property type="entry name" value="PROPROTEIN CONVERTASE SUBTILISIN/KEXIN-RELATED"/>
    <property type="match status" value="1"/>
</dbReference>
<keyword evidence="6" id="KW-1185">Reference proteome</keyword>
<dbReference type="PANTHER" id="PTHR42884:SF13">
    <property type="entry name" value="NEUROENDOCRINE CONVERTASE 2"/>
    <property type="match status" value="1"/>
</dbReference>
<dbReference type="GO" id="GO:0004252">
    <property type="term" value="F:serine-type endopeptidase activity"/>
    <property type="evidence" value="ECO:0007669"/>
    <property type="project" value="TreeGrafter"/>
</dbReference>
<dbReference type="GO" id="GO:0016020">
    <property type="term" value="C:membrane"/>
    <property type="evidence" value="ECO:0007669"/>
    <property type="project" value="TreeGrafter"/>
</dbReference>
<keyword evidence="4" id="KW-0732">Signal</keyword>
<dbReference type="Pfam" id="PF16470">
    <property type="entry name" value="S8_pro-domain"/>
    <property type="match status" value="1"/>
</dbReference>
<keyword evidence="3" id="KW-0720">Serine protease</keyword>
<evidence type="ECO:0000256" key="4">
    <source>
        <dbReference type="SAM" id="SignalP"/>
    </source>
</evidence>
<dbReference type="SUPFAM" id="SSF54897">
    <property type="entry name" value="Protease propeptides/inhibitors"/>
    <property type="match status" value="1"/>
</dbReference>